<feature type="transmembrane region" description="Helical" evidence="1">
    <location>
        <begin position="89"/>
        <end position="109"/>
    </location>
</feature>
<accession>A0A3M9NLG4</accession>
<dbReference type="EMBL" id="RJJR01000004">
    <property type="protein sequence ID" value="RNI37818.1"/>
    <property type="molecule type" value="Genomic_DNA"/>
</dbReference>
<reference evidence="4 5" key="1">
    <citation type="submission" date="2018-11" db="EMBL/GenBank/DDBJ databases">
        <title>Draft genome sequence of Ferruginibacter sp. BO-59.</title>
        <authorList>
            <person name="Im W.T."/>
        </authorList>
    </citation>
    <scope>NUCLEOTIDE SEQUENCE [LARGE SCALE GENOMIC DNA]</scope>
    <source>
        <strain evidence="4 5">BO-59</strain>
    </source>
</reference>
<comment type="caution">
    <text evidence="4">The sequence shown here is derived from an EMBL/GenBank/DDBJ whole genome shotgun (WGS) entry which is preliminary data.</text>
</comment>
<dbReference type="Gene3D" id="2.60.120.1440">
    <property type="match status" value="1"/>
</dbReference>
<dbReference type="Proteomes" id="UP000267223">
    <property type="component" value="Unassembled WGS sequence"/>
</dbReference>
<proteinExistence type="predicted"/>
<feature type="domain" description="FecR protein" evidence="2">
    <location>
        <begin position="190"/>
        <end position="285"/>
    </location>
</feature>
<name>A0A3M9NLG4_9BACT</name>
<keyword evidence="1" id="KW-1133">Transmembrane helix</keyword>
<protein>
    <submittedName>
        <fullName evidence="4">FecR family protein</fullName>
    </submittedName>
</protein>
<evidence type="ECO:0000313" key="5">
    <source>
        <dbReference type="Proteomes" id="UP000267223"/>
    </source>
</evidence>
<dbReference type="InterPro" id="IPR032508">
    <property type="entry name" value="FecR_C"/>
</dbReference>
<gene>
    <name evidence="4" type="ORF">EFY79_06095</name>
</gene>
<evidence type="ECO:0000259" key="2">
    <source>
        <dbReference type="Pfam" id="PF04773"/>
    </source>
</evidence>
<evidence type="ECO:0000256" key="1">
    <source>
        <dbReference type="SAM" id="Phobius"/>
    </source>
</evidence>
<dbReference type="GO" id="GO:0016989">
    <property type="term" value="F:sigma factor antagonist activity"/>
    <property type="evidence" value="ECO:0007669"/>
    <property type="project" value="TreeGrafter"/>
</dbReference>
<keyword evidence="1" id="KW-0472">Membrane</keyword>
<evidence type="ECO:0000313" key="4">
    <source>
        <dbReference type="EMBL" id="RNI37818.1"/>
    </source>
</evidence>
<dbReference type="AlphaFoldDB" id="A0A3M9NLG4"/>
<dbReference type="Pfam" id="PF16344">
    <property type="entry name" value="FecR_C"/>
    <property type="match status" value="1"/>
</dbReference>
<dbReference type="InterPro" id="IPR012373">
    <property type="entry name" value="Ferrdict_sens_TM"/>
</dbReference>
<keyword evidence="1" id="KW-0812">Transmembrane</keyword>
<dbReference type="FunFam" id="2.60.120.1440:FF:000001">
    <property type="entry name" value="Putative anti-sigma factor"/>
    <property type="match status" value="1"/>
</dbReference>
<feature type="domain" description="Protein FecR C-terminal" evidence="3">
    <location>
        <begin position="328"/>
        <end position="394"/>
    </location>
</feature>
<sequence length="395" mass="43918">MPVSRLEYLFECYVNHKCSEEEEKELMALINDSRNEGEVKKLVEKAIRNSHAEAKMDENVSLSIVQKILESDKAKVILSEKNKFVLKPWIRFAAAVVLILIISGIFYGAENRTNNQKTTALLLPSKKAEAIVPGGNHARLIMADGTAIVLDSIQNGKIQQGSAIISKQNGMLVYDGKMHANGAMPVTYNTLTTPRGGQYQVVLPDGSKVWLNASSSLRFPTAFIGKERNVELTGEAYFEVAKNKEKPFHVNVNGMQVEVLGTHFNINAYADENSIKTSLLEGSVKIKRGSVSGLLKPGQQGILDDNNNDLKINRADMDEVVAWKNGLFQFDGANIKTIMLEISRWYNMEIVYEGNVPERSFVGKISRDAQLSDVLKILELSSVKFKVEGRKIIVQ</sequence>
<dbReference type="InterPro" id="IPR006860">
    <property type="entry name" value="FecR"/>
</dbReference>
<organism evidence="4 5">
    <name type="scientific">Hanamia caeni</name>
    <dbReference type="NCBI Taxonomy" id="2294116"/>
    <lineage>
        <taxon>Bacteria</taxon>
        <taxon>Pseudomonadati</taxon>
        <taxon>Bacteroidota</taxon>
        <taxon>Chitinophagia</taxon>
        <taxon>Chitinophagales</taxon>
        <taxon>Chitinophagaceae</taxon>
        <taxon>Hanamia</taxon>
    </lineage>
</organism>
<dbReference type="Gene3D" id="3.55.50.30">
    <property type="match status" value="1"/>
</dbReference>
<dbReference type="PANTHER" id="PTHR30273:SF2">
    <property type="entry name" value="PROTEIN FECR"/>
    <property type="match status" value="1"/>
</dbReference>
<dbReference type="Pfam" id="PF04773">
    <property type="entry name" value="FecR"/>
    <property type="match status" value="1"/>
</dbReference>
<keyword evidence="5" id="KW-1185">Reference proteome</keyword>
<dbReference type="PANTHER" id="PTHR30273">
    <property type="entry name" value="PERIPLASMIC SIGNAL SENSOR AND SIGMA FACTOR ACTIVATOR FECR-RELATED"/>
    <property type="match status" value="1"/>
</dbReference>
<evidence type="ECO:0000259" key="3">
    <source>
        <dbReference type="Pfam" id="PF16344"/>
    </source>
</evidence>